<dbReference type="Gene3D" id="1.20.120.530">
    <property type="entry name" value="GntR ligand-binding domain-like"/>
    <property type="match status" value="1"/>
</dbReference>
<protein>
    <submittedName>
        <fullName evidence="5">GntR family transcriptional regulator</fullName>
    </submittedName>
    <submittedName>
        <fullName evidence="6">HTH-type transcriptional regulator mcbR</fullName>
    </submittedName>
</protein>
<dbReference type="InterPro" id="IPR000524">
    <property type="entry name" value="Tscrpt_reg_HTH_GntR"/>
</dbReference>
<dbReference type="Pfam" id="PF07729">
    <property type="entry name" value="FCD"/>
    <property type="match status" value="1"/>
</dbReference>
<dbReference type="Gene3D" id="1.10.10.10">
    <property type="entry name" value="Winged helix-like DNA-binding domain superfamily/Winged helix DNA-binding domain"/>
    <property type="match status" value="1"/>
</dbReference>
<keyword evidence="2" id="KW-0238">DNA-binding</keyword>
<reference evidence="5" key="2">
    <citation type="submission" date="2016-11" db="EMBL/GenBank/DDBJ databases">
        <title>Complete Genome Sequencing of Pandoraea pulmonicola DSM 16583.</title>
        <authorList>
            <person name="Chan K.-G."/>
        </authorList>
    </citation>
    <scope>NUCLEOTIDE SEQUENCE</scope>
    <source>
        <strain evidence="5">DSM 16583</strain>
    </source>
</reference>
<dbReference type="SUPFAM" id="SSF48008">
    <property type="entry name" value="GntR ligand-binding domain-like"/>
    <property type="match status" value="1"/>
</dbReference>
<dbReference type="Pfam" id="PF00392">
    <property type="entry name" value="GntR"/>
    <property type="match status" value="1"/>
</dbReference>
<dbReference type="RefSeq" id="WP_052267093.1">
    <property type="nucleotide sequence ID" value="NZ_CP010310.2"/>
</dbReference>
<dbReference type="AlphaFoldDB" id="A0AAJ4ZAG6"/>
<dbReference type="PANTHER" id="PTHR43537">
    <property type="entry name" value="TRANSCRIPTIONAL REGULATOR, GNTR FAMILY"/>
    <property type="match status" value="1"/>
</dbReference>
<evidence type="ECO:0000256" key="3">
    <source>
        <dbReference type="ARBA" id="ARBA00023163"/>
    </source>
</evidence>
<evidence type="ECO:0000313" key="7">
    <source>
        <dbReference type="Proteomes" id="UP000035086"/>
    </source>
</evidence>
<evidence type="ECO:0000313" key="6">
    <source>
        <dbReference type="EMBL" id="SUA89611.1"/>
    </source>
</evidence>
<dbReference type="InterPro" id="IPR036388">
    <property type="entry name" value="WH-like_DNA-bd_sf"/>
</dbReference>
<sequence>MPETFLQSVEPLEPRASLGEAAYLRLKDSIMQGEFPANRKMTLRAVATALGVSTTPARDAINRLLAEGALVNEGPRTVVLPALTLDALEEVTQTRLALEGLATEQAAPKITPADLAEMERLQTLIDKGLDRRRYDQVLKANREFHFTVYKRSGWPRLVSMIESLWLRAGPSLLDLYPEFREHRKGVSNHLALMKALKQKDAARARAAMEQDLKDGYERLKCAIEERERRIHGEEPLAQY</sequence>
<reference evidence="7" key="1">
    <citation type="submission" date="2014-12" db="EMBL/GenBank/DDBJ databases">
        <title>Complete Genome Sequencing of Pandoraea pulmonicola DSM 16583.</title>
        <authorList>
            <person name="Chan K.-G."/>
        </authorList>
    </citation>
    <scope>NUCLEOTIDE SEQUENCE [LARGE SCALE GENOMIC DNA]</scope>
    <source>
        <strain evidence="7">DSM 16583</strain>
    </source>
</reference>
<dbReference type="InterPro" id="IPR011711">
    <property type="entry name" value="GntR_C"/>
</dbReference>
<dbReference type="Proteomes" id="UP000254589">
    <property type="component" value="Unassembled WGS sequence"/>
</dbReference>
<organism evidence="6 8">
    <name type="scientific">Pandoraea pulmonicola</name>
    <dbReference type="NCBI Taxonomy" id="93221"/>
    <lineage>
        <taxon>Bacteria</taxon>
        <taxon>Pseudomonadati</taxon>
        <taxon>Pseudomonadota</taxon>
        <taxon>Betaproteobacteria</taxon>
        <taxon>Burkholderiales</taxon>
        <taxon>Burkholderiaceae</taxon>
        <taxon>Pandoraea</taxon>
    </lineage>
</organism>
<dbReference type="EMBL" id="CP010310">
    <property type="protein sequence ID" value="APD13377.1"/>
    <property type="molecule type" value="Genomic_DNA"/>
</dbReference>
<name>A0AAJ4ZAG6_PANPU</name>
<gene>
    <name evidence="6" type="primary">mcbR_1</name>
    <name evidence="6" type="ORF">NCTC13159_01078</name>
    <name evidence="5" type="ORF">RO07_15740</name>
</gene>
<dbReference type="GO" id="GO:0003700">
    <property type="term" value="F:DNA-binding transcription factor activity"/>
    <property type="evidence" value="ECO:0007669"/>
    <property type="project" value="InterPro"/>
</dbReference>
<proteinExistence type="predicted"/>
<dbReference type="SMART" id="SM00895">
    <property type="entry name" value="FCD"/>
    <property type="match status" value="1"/>
</dbReference>
<dbReference type="EMBL" id="UGSJ01000001">
    <property type="protein sequence ID" value="SUA89611.1"/>
    <property type="molecule type" value="Genomic_DNA"/>
</dbReference>
<evidence type="ECO:0000259" key="4">
    <source>
        <dbReference type="SMART" id="SM00895"/>
    </source>
</evidence>
<keyword evidence="1" id="KW-0805">Transcription regulation</keyword>
<evidence type="ECO:0000256" key="1">
    <source>
        <dbReference type="ARBA" id="ARBA00023015"/>
    </source>
</evidence>
<keyword evidence="3" id="KW-0804">Transcription</keyword>
<dbReference type="PANTHER" id="PTHR43537:SF39">
    <property type="entry name" value="HTH-TYPE TRANSCRIPTIONAL REGULATOR MCBR"/>
    <property type="match status" value="1"/>
</dbReference>
<evidence type="ECO:0000313" key="8">
    <source>
        <dbReference type="Proteomes" id="UP000254589"/>
    </source>
</evidence>
<evidence type="ECO:0000256" key="2">
    <source>
        <dbReference type="ARBA" id="ARBA00023125"/>
    </source>
</evidence>
<dbReference type="InterPro" id="IPR008920">
    <property type="entry name" value="TF_FadR/GntR_C"/>
</dbReference>
<dbReference type="GO" id="GO:0003677">
    <property type="term" value="F:DNA binding"/>
    <property type="evidence" value="ECO:0007669"/>
    <property type="project" value="UniProtKB-KW"/>
</dbReference>
<dbReference type="InterPro" id="IPR036390">
    <property type="entry name" value="WH_DNA-bd_sf"/>
</dbReference>
<reference evidence="6 8" key="3">
    <citation type="submission" date="2018-06" db="EMBL/GenBank/DDBJ databases">
        <authorList>
            <consortium name="Pathogen Informatics"/>
            <person name="Doyle S."/>
        </authorList>
    </citation>
    <scope>NUCLEOTIDE SEQUENCE [LARGE SCALE GENOMIC DNA]</scope>
    <source>
        <strain evidence="6 8">NCTC13159</strain>
    </source>
</reference>
<dbReference type="SUPFAM" id="SSF46785">
    <property type="entry name" value="Winged helix' DNA-binding domain"/>
    <property type="match status" value="1"/>
</dbReference>
<keyword evidence="7" id="KW-1185">Reference proteome</keyword>
<feature type="domain" description="GntR C-terminal" evidence="4">
    <location>
        <begin position="90"/>
        <end position="214"/>
    </location>
</feature>
<evidence type="ECO:0000313" key="5">
    <source>
        <dbReference type="EMBL" id="APD13377.1"/>
    </source>
</evidence>
<accession>A0AAJ4ZAG6</accession>
<dbReference type="Proteomes" id="UP000035086">
    <property type="component" value="Chromosome"/>
</dbReference>
<dbReference type="KEGG" id="ppul:RO07_15740"/>